<dbReference type="GO" id="GO:0016491">
    <property type="term" value="F:oxidoreductase activity"/>
    <property type="evidence" value="ECO:0007669"/>
    <property type="project" value="UniProtKB-KW"/>
</dbReference>
<proteinExistence type="inferred from homology"/>
<evidence type="ECO:0000256" key="2">
    <source>
        <dbReference type="ARBA" id="ARBA00022630"/>
    </source>
</evidence>
<dbReference type="SUPFAM" id="SSF56176">
    <property type="entry name" value="FAD-binding/transporter-associated domain-like"/>
    <property type="match status" value="1"/>
</dbReference>
<evidence type="ECO:0000313" key="6">
    <source>
        <dbReference type="EMBL" id="KAF1846528.1"/>
    </source>
</evidence>
<evidence type="ECO:0000259" key="5">
    <source>
        <dbReference type="PROSITE" id="PS51387"/>
    </source>
</evidence>
<keyword evidence="3" id="KW-0274">FAD</keyword>
<keyword evidence="4" id="KW-0560">Oxidoreductase</keyword>
<dbReference type="InterPro" id="IPR036318">
    <property type="entry name" value="FAD-bd_PCMH-like_sf"/>
</dbReference>
<dbReference type="InterPro" id="IPR016167">
    <property type="entry name" value="FAD-bd_PCMH_sub1"/>
</dbReference>
<feature type="domain" description="FAD-binding PCMH-type" evidence="5">
    <location>
        <begin position="26"/>
        <end position="183"/>
    </location>
</feature>
<dbReference type="Gene3D" id="3.40.462.20">
    <property type="match status" value="1"/>
</dbReference>
<dbReference type="GeneID" id="63845758"/>
<name>A0A9P4GI01_9PLEO</name>
<evidence type="ECO:0000313" key="7">
    <source>
        <dbReference type="Proteomes" id="UP000800039"/>
    </source>
</evidence>
<organism evidence="6 7">
    <name type="scientific">Cucurbitaria berberidis CBS 394.84</name>
    <dbReference type="NCBI Taxonomy" id="1168544"/>
    <lineage>
        <taxon>Eukaryota</taxon>
        <taxon>Fungi</taxon>
        <taxon>Dikarya</taxon>
        <taxon>Ascomycota</taxon>
        <taxon>Pezizomycotina</taxon>
        <taxon>Dothideomycetes</taxon>
        <taxon>Pleosporomycetidae</taxon>
        <taxon>Pleosporales</taxon>
        <taxon>Pleosporineae</taxon>
        <taxon>Cucurbitariaceae</taxon>
        <taxon>Cucurbitaria</taxon>
    </lineage>
</organism>
<dbReference type="OrthoDB" id="2151789at2759"/>
<dbReference type="EMBL" id="ML976616">
    <property type="protein sequence ID" value="KAF1846528.1"/>
    <property type="molecule type" value="Genomic_DNA"/>
</dbReference>
<reference evidence="6" key="1">
    <citation type="submission" date="2020-01" db="EMBL/GenBank/DDBJ databases">
        <authorList>
            <consortium name="DOE Joint Genome Institute"/>
            <person name="Haridas S."/>
            <person name="Albert R."/>
            <person name="Binder M."/>
            <person name="Bloem J."/>
            <person name="Labutti K."/>
            <person name="Salamov A."/>
            <person name="Andreopoulos B."/>
            <person name="Baker S.E."/>
            <person name="Barry K."/>
            <person name="Bills G."/>
            <person name="Bluhm B.H."/>
            <person name="Cannon C."/>
            <person name="Castanera R."/>
            <person name="Culley D.E."/>
            <person name="Daum C."/>
            <person name="Ezra D."/>
            <person name="Gonzalez J.B."/>
            <person name="Henrissat B."/>
            <person name="Kuo A."/>
            <person name="Liang C."/>
            <person name="Lipzen A."/>
            <person name="Lutzoni F."/>
            <person name="Magnuson J."/>
            <person name="Mondo S."/>
            <person name="Nolan M."/>
            <person name="Ohm R."/>
            <person name="Pangilinan J."/>
            <person name="Park H.-J."/>
            <person name="Ramirez L."/>
            <person name="Alfaro M."/>
            <person name="Sun H."/>
            <person name="Tritt A."/>
            <person name="Yoshinaga Y."/>
            <person name="Zwiers L.-H."/>
            <person name="Turgeon B.G."/>
            <person name="Goodwin S.B."/>
            <person name="Spatafora J.W."/>
            <person name="Crous P.W."/>
            <person name="Grigoriev I.V."/>
        </authorList>
    </citation>
    <scope>NUCLEOTIDE SEQUENCE</scope>
    <source>
        <strain evidence="6">CBS 394.84</strain>
    </source>
</reference>
<keyword evidence="2" id="KW-0285">Flavoprotein</keyword>
<dbReference type="PROSITE" id="PS51387">
    <property type="entry name" value="FAD_PCMH"/>
    <property type="match status" value="1"/>
</dbReference>
<evidence type="ECO:0000256" key="4">
    <source>
        <dbReference type="ARBA" id="ARBA00023002"/>
    </source>
</evidence>
<dbReference type="InterPro" id="IPR016169">
    <property type="entry name" value="FAD-bd_PCMH_sub2"/>
</dbReference>
<protein>
    <submittedName>
        <fullName evidence="6">FAD-binding domain-containing protein</fullName>
    </submittedName>
</protein>
<dbReference type="Proteomes" id="UP000800039">
    <property type="component" value="Unassembled WGS sequence"/>
</dbReference>
<gene>
    <name evidence="6" type="ORF">K460DRAFT_281604</name>
</gene>
<sequence length="450" mass="48328">MSFKSLQPKSNGFEEHNKSYFTAFNNDISPSAIACPESADQVAQLVREAAQSNSKIGIRGAGNTPWKGAANIDNGLVIDMRNLTGVTLNADKTTVSIGAGERWGNVYETLAPEGLATIGGGLSYFSGRRGFVCDAVTNFEVVLASGEIVNANKTTNQDLFAALKGGSNNFGVVTKIDFPTFPQDKLWGGMTVHPGTSYPDAVRALHSFATSPTPDPDAHVLLSTGWAERVGGELTVLSTFHASHSTVEPGPESLSKFTAIEPRLNASLRQASLVEFTTEQSSYSVDGGRNLYFTTTIKPDIDILLAIQELFRTAVEPIKGAKELAYSVVLQPFTTHMLKKSAEAGQNALGIATDDGPYVNVLLNPAWSEEKDDEQIVQMSLDLLEAINKAAEATGKAVQYRFLNYSHGSQKVIESYGKDSGKFLRGVSAKYDPNGFFQKNVPGGFKLGLP</sequence>
<evidence type="ECO:0000256" key="1">
    <source>
        <dbReference type="ARBA" id="ARBA00005466"/>
    </source>
</evidence>
<dbReference type="GO" id="GO:0071949">
    <property type="term" value="F:FAD binding"/>
    <property type="evidence" value="ECO:0007669"/>
    <property type="project" value="InterPro"/>
</dbReference>
<evidence type="ECO:0000256" key="3">
    <source>
        <dbReference type="ARBA" id="ARBA00022827"/>
    </source>
</evidence>
<dbReference type="PANTHER" id="PTHR42973">
    <property type="entry name" value="BINDING OXIDOREDUCTASE, PUTATIVE (AFU_ORTHOLOGUE AFUA_1G17690)-RELATED"/>
    <property type="match status" value="1"/>
</dbReference>
<dbReference type="InterPro" id="IPR006094">
    <property type="entry name" value="Oxid_FAD_bind_N"/>
</dbReference>
<dbReference type="InterPro" id="IPR016166">
    <property type="entry name" value="FAD-bd_PCMH"/>
</dbReference>
<keyword evidence="7" id="KW-1185">Reference proteome</keyword>
<accession>A0A9P4GI01</accession>
<dbReference type="PANTHER" id="PTHR42973:SF22">
    <property type="entry name" value="FAD-BINDING PCMH-TYPE DOMAIN-CONTAINING PROTEIN-RELATED"/>
    <property type="match status" value="1"/>
</dbReference>
<comment type="similarity">
    <text evidence="1">Belongs to the oxygen-dependent FAD-linked oxidoreductase family.</text>
</comment>
<dbReference type="RefSeq" id="XP_040789091.1">
    <property type="nucleotide sequence ID" value="XM_040928505.1"/>
</dbReference>
<comment type="caution">
    <text evidence="6">The sequence shown here is derived from an EMBL/GenBank/DDBJ whole genome shotgun (WGS) entry which is preliminary data.</text>
</comment>
<dbReference type="Gene3D" id="3.30.43.10">
    <property type="entry name" value="Uridine Diphospho-n-acetylenolpyruvylglucosamine Reductase, domain 2"/>
    <property type="match status" value="1"/>
</dbReference>
<dbReference type="Gene3D" id="3.30.465.10">
    <property type="match status" value="1"/>
</dbReference>
<dbReference type="InterPro" id="IPR050416">
    <property type="entry name" value="FAD-linked_Oxidoreductase"/>
</dbReference>
<dbReference type="AlphaFoldDB" id="A0A9P4GI01"/>
<dbReference type="Pfam" id="PF01565">
    <property type="entry name" value="FAD_binding_4"/>
    <property type="match status" value="1"/>
</dbReference>